<reference evidence="2" key="1">
    <citation type="submission" date="2023-04" db="EMBL/GenBank/DDBJ databases">
        <title>Phytophthora fragariaefolia NBRC 109709.</title>
        <authorList>
            <person name="Ichikawa N."/>
            <person name="Sato H."/>
            <person name="Tonouchi N."/>
        </authorList>
    </citation>
    <scope>NUCLEOTIDE SEQUENCE</scope>
    <source>
        <strain evidence="2">NBRC 109709</strain>
    </source>
</reference>
<dbReference type="EMBL" id="BSXT01001003">
    <property type="protein sequence ID" value="GMF37370.1"/>
    <property type="molecule type" value="Genomic_DNA"/>
</dbReference>
<accession>A0A9W6XF84</accession>
<keyword evidence="3" id="KW-1185">Reference proteome</keyword>
<dbReference type="Proteomes" id="UP001165121">
    <property type="component" value="Unassembled WGS sequence"/>
</dbReference>
<organism evidence="2 3">
    <name type="scientific">Phytophthora fragariaefolia</name>
    <dbReference type="NCBI Taxonomy" id="1490495"/>
    <lineage>
        <taxon>Eukaryota</taxon>
        <taxon>Sar</taxon>
        <taxon>Stramenopiles</taxon>
        <taxon>Oomycota</taxon>
        <taxon>Peronosporomycetes</taxon>
        <taxon>Peronosporales</taxon>
        <taxon>Peronosporaceae</taxon>
        <taxon>Phytophthora</taxon>
    </lineage>
</organism>
<feature type="signal peptide" evidence="1">
    <location>
        <begin position="1"/>
        <end position="32"/>
    </location>
</feature>
<evidence type="ECO:0000313" key="3">
    <source>
        <dbReference type="Proteomes" id="UP001165121"/>
    </source>
</evidence>
<feature type="chain" id="PRO_5040883826" evidence="1">
    <location>
        <begin position="33"/>
        <end position="80"/>
    </location>
</feature>
<gene>
    <name evidence="2" type="ORF">Pfra01_001046200</name>
</gene>
<evidence type="ECO:0000313" key="2">
    <source>
        <dbReference type="EMBL" id="GMF37370.1"/>
    </source>
</evidence>
<sequence>MKGVGTRLRTTLGDAWLANLLLLTLESDLTKTFDKDAVIEAFNTMAHHVPPQNLRTGSAPDTISNCWLHSVKFTKIGFTL</sequence>
<name>A0A9W6XF84_9STRA</name>
<comment type="caution">
    <text evidence="2">The sequence shown here is derived from an EMBL/GenBank/DDBJ whole genome shotgun (WGS) entry which is preliminary data.</text>
</comment>
<dbReference type="AlphaFoldDB" id="A0A9W6XF84"/>
<proteinExistence type="predicted"/>
<evidence type="ECO:0000256" key="1">
    <source>
        <dbReference type="SAM" id="SignalP"/>
    </source>
</evidence>
<keyword evidence="1" id="KW-0732">Signal</keyword>
<protein>
    <submittedName>
        <fullName evidence="2">Unnamed protein product</fullName>
    </submittedName>
</protein>